<comment type="cofactor">
    <cofactor evidence="1">
        <name>Fe(2+)</name>
        <dbReference type="ChEBI" id="CHEBI:29033"/>
    </cofactor>
</comment>
<evidence type="ECO:0000256" key="2">
    <source>
        <dbReference type="ARBA" id="ARBA00023002"/>
    </source>
</evidence>
<dbReference type="AlphaFoldDB" id="A0A0C2JS01"/>
<dbReference type="Gene3D" id="3.60.130.10">
    <property type="entry name" value="Clavaminate synthase-like"/>
    <property type="match status" value="1"/>
</dbReference>
<dbReference type="Pfam" id="PF02668">
    <property type="entry name" value="TauD"/>
    <property type="match status" value="1"/>
</dbReference>
<name>A0A0C2JS01_9ACTN</name>
<organism evidence="6 7">
    <name type="scientific">Streptomonospora alba</name>
    <dbReference type="NCBI Taxonomy" id="183763"/>
    <lineage>
        <taxon>Bacteria</taxon>
        <taxon>Bacillati</taxon>
        <taxon>Actinomycetota</taxon>
        <taxon>Actinomycetes</taxon>
        <taxon>Streptosporangiales</taxon>
        <taxon>Nocardiopsidaceae</taxon>
        <taxon>Streptomonospora</taxon>
    </lineage>
</organism>
<gene>
    <name evidence="6" type="ORF">LP52_07005</name>
</gene>
<evidence type="ECO:0000313" key="6">
    <source>
        <dbReference type="EMBL" id="KIH99602.1"/>
    </source>
</evidence>
<dbReference type="SUPFAM" id="SSF51197">
    <property type="entry name" value="Clavaminate synthase-like"/>
    <property type="match status" value="1"/>
</dbReference>
<evidence type="ECO:0000256" key="1">
    <source>
        <dbReference type="ARBA" id="ARBA00001954"/>
    </source>
</evidence>
<keyword evidence="3" id="KW-0408">Iron</keyword>
<dbReference type="PANTHER" id="PTHR10696:SF56">
    <property type="entry name" value="TAUD_TFDA-LIKE DOMAIN-CONTAINING PROTEIN"/>
    <property type="match status" value="1"/>
</dbReference>
<dbReference type="OrthoDB" id="3391615at2"/>
<evidence type="ECO:0000256" key="4">
    <source>
        <dbReference type="ARBA" id="ARBA00023194"/>
    </source>
</evidence>
<keyword evidence="6" id="KW-0223">Dioxygenase</keyword>
<accession>A0A0C2JS01</accession>
<dbReference type="InterPro" id="IPR050411">
    <property type="entry name" value="AlphaKG_dependent_hydroxylases"/>
</dbReference>
<keyword evidence="7" id="KW-1185">Reference proteome</keyword>
<dbReference type="GO" id="GO:0017000">
    <property type="term" value="P:antibiotic biosynthetic process"/>
    <property type="evidence" value="ECO:0007669"/>
    <property type="project" value="UniProtKB-KW"/>
</dbReference>
<keyword evidence="4" id="KW-0045">Antibiotic biosynthesis</keyword>
<dbReference type="GO" id="GO:0051213">
    <property type="term" value="F:dioxygenase activity"/>
    <property type="evidence" value="ECO:0007669"/>
    <property type="project" value="UniProtKB-KW"/>
</dbReference>
<dbReference type="InterPro" id="IPR003819">
    <property type="entry name" value="TauD/TfdA-like"/>
</dbReference>
<proteinExistence type="predicted"/>
<comment type="caution">
    <text evidence="6">The sequence shown here is derived from an EMBL/GenBank/DDBJ whole genome shotgun (WGS) entry which is preliminary data.</text>
</comment>
<sequence length="294" mass="33510">MTIEHTALGAGSTRVIERSGSQDVDLFELPTDEIQEVYKESGALIFRGFDVSDPTRMHSFAEKFSTRFNRDRLRPTVAGSDGYVQAVLEGQGFVEPHAEQANSPFRPDALWFCCQTPSKDGGETLLWDGVRVWERLDEDLRELFETRRIRFFQKYEEDKWQLFLGGDATLEDLRNTLDALDGVSYFLHDDRSIYLEYVVSAVVTTKYGNHRSFANSLMTERENTLGDAMALEDGTTISDADIGRINEVMMGVTEEIPWQPGDLAFIDNSRFLHGRNPYNDPGRRIFSSLSFLNF</sequence>
<dbReference type="RefSeq" id="WP_040271735.1">
    <property type="nucleotide sequence ID" value="NZ_JROO01000010.1"/>
</dbReference>
<reference evidence="7" key="1">
    <citation type="journal article" date="2015" name="Chem. Biol.">
        <title>Structure, bioactivity, and resistance mechanism of streptomonomicin, an unusual lasso Peptide from an understudied halophilic actinomycete.</title>
        <authorList>
            <person name="Metelev M."/>
            <person name="Tietz J.I."/>
            <person name="Melby J.O."/>
            <person name="Blair P.M."/>
            <person name="Zhu L."/>
            <person name="Livnat I."/>
            <person name="Severinov K."/>
            <person name="Mitchell D.A."/>
        </authorList>
    </citation>
    <scope>NUCLEOTIDE SEQUENCE [LARGE SCALE GENOMIC DNA]</scope>
    <source>
        <strain evidence="7">YIM 90003</strain>
    </source>
</reference>
<dbReference type="PANTHER" id="PTHR10696">
    <property type="entry name" value="GAMMA-BUTYROBETAINE HYDROXYLASE-RELATED"/>
    <property type="match status" value="1"/>
</dbReference>
<protein>
    <submittedName>
        <fullName evidence="6">Taurine catabolism dioxygenase TauD</fullName>
    </submittedName>
</protein>
<evidence type="ECO:0000259" key="5">
    <source>
        <dbReference type="Pfam" id="PF02668"/>
    </source>
</evidence>
<evidence type="ECO:0000313" key="7">
    <source>
        <dbReference type="Proteomes" id="UP000031675"/>
    </source>
</evidence>
<feature type="domain" description="TauD/TfdA-like" evidence="5">
    <location>
        <begin position="22"/>
        <end position="285"/>
    </location>
</feature>
<evidence type="ECO:0000256" key="3">
    <source>
        <dbReference type="ARBA" id="ARBA00023004"/>
    </source>
</evidence>
<dbReference type="STRING" id="183763.LP52_07005"/>
<keyword evidence="2" id="KW-0560">Oxidoreductase</keyword>
<dbReference type="Proteomes" id="UP000031675">
    <property type="component" value="Unassembled WGS sequence"/>
</dbReference>
<dbReference type="EMBL" id="JROO01000010">
    <property type="protein sequence ID" value="KIH99602.1"/>
    <property type="molecule type" value="Genomic_DNA"/>
</dbReference>
<dbReference type="InterPro" id="IPR042098">
    <property type="entry name" value="TauD-like_sf"/>
</dbReference>